<dbReference type="KEGG" id="acht:bsdcttw_42490"/>
<name>A0A7M3S9E1_9FIRM</name>
<proteinExistence type="predicted"/>
<evidence type="ECO:0000313" key="1">
    <source>
        <dbReference type="EMBL" id="BCK01209.1"/>
    </source>
</evidence>
<gene>
    <name evidence="1" type="ORF">bsdcttw_42490</name>
</gene>
<reference evidence="1 2" key="1">
    <citation type="submission" date="2020-08" db="EMBL/GenBank/DDBJ databases">
        <title>Draft genome sequencing of an Anaerocolumna strain isolated from anoxic soil subjected to BSD treatment.</title>
        <authorList>
            <person name="Uek A."/>
            <person name="Tonouchi A."/>
        </authorList>
    </citation>
    <scope>NUCLEOTIDE SEQUENCE [LARGE SCALE GENOMIC DNA]</scope>
    <source>
        <strain evidence="1 2">CTTW</strain>
    </source>
</reference>
<organism evidence="1 2">
    <name type="scientific">Anaerocolumna chitinilytica</name>
    <dbReference type="NCBI Taxonomy" id="1727145"/>
    <lineage>
        <taxon>Bacteria</taxon>
        <taxon>Bacillati</taxon>
        <taxon>Bacillota</taxon>
        <taxon>Clostridia</taxon>
        <taxon>Lachnospirales</taxon>
        <taxon>Lachnospiraceae</taxon>
        <taxon>Anaerocolumna</taxon>
    </lineage>
</organism>
<evidence type="ECO:0000313" key="2">
    <source>
        <dbReference type="Proteomes" id="UP000515703"/>
    </source>
</evidence>
<dbReference type="Gene3D" id="3.40.50.720">
    <property type="entry name" value="NAD(P)-binding Rossmann-like Domain"/>
    <property type="match status" value="1"/>
</dbReference>
<evidence type="ECO:0008006" key="3">
    <source>
        <dbReference type="Google" id="ProtNLM"/>
    </source>
</evidence>
<reference evidence="1 2" key="2">
    <citation type="submission" date="2020-08" db="EMBL/GenBank/DDBJ databases">
        <authorList>
            <person name="Ueki A."/>
            <person name="Tonouchi A."/>
        </authorList>
    </citation>
    <scope>NUCLEOTIDE SEQUENCE [LARGE SCALE GENOMIC DNA]</scope>
    <source>
        <strain evidence="1 2">CTTW</strain>
    </source>
</reference>
<sequence length="105" mass="12057">MIYNRVLIFGAGNQFRKYISQISSDFEVIGVTDNNKTIQNSKIQQYIILSPLVALKLPYDLIIVTPYVGREQIVNQLISLGVDTLKIFCNRFIVIRQTKHILSEI</sequence>
<dbReference type="AlphaFoldDB" id="A0A7M3S9E1"/>
<dbReference type="Proteomes" id="UP000515703">
    <property type="component" value="Chromosome"/>
</dbReference>
<accession>A0A7M3S9E1</accession>
<dbReference type="EMBL" id="AP023368">
    <property type="protein sequence ID" value="BCK01209.1"/>
    <property type="molecule type" value="Genomic_DNA"/>
</dbReference>
<protein>
    <recommendedName>
        <fullName evidence="3">PglD N-terminal domain-containing protein</fullName>
    </recommendedName>
</protein>
<keyword evidence="2" id="KW-1185">Reference proteome</keyword>
<dbReference type="RefSeq" id="WP_185256803.1">
    <property type="nucleotide sequence ID" value="NZ_AP023368.1"/>
</dbReference>